<protein>
    <submittedName>
        <fullName evidence="1">DUF488 family protein</fullName>
    </submittedName>
</protein>
<proteinExistence type="predicted"/>
<sequence>MHSQIRLQRVYDPIPLSNIYCYLVDRLWPRGITKQRLQGIIWLKDIAPSHELRRWYHANSDQWQLFYHKYWQELEKKPVVSTLITLLKRRKTIMLLYSSPDHEHNHAIILRDFLLNKLNNQ</sequence>
<evidence type="ECO:0000313" key="2">
    <source>
        <dbReference type="Proteomes" id="UP000651208"/>
    </source>
</evidence>
<evidence type="ECO:0000313" key="1">
    <source>
        <dbReference type="EMBL" id="MBC9130470.1"/>
    </source>
</evidence>
<dbReference type="Pfam" id="PF22752">
    <property type="entry name" value="DUF488-N3i"/>
    <property type="match status" value="1"/>
</dbReference>
<keyword evidence="2" id="KW-1185">Reference proteome</keyword>
<comment type="caution">
    <text evidence="1">The sequence shown here is derived from an EMBL/GenBank/DDBJ whole genome shotgun (WGS) entry which is preliminary data.</text>
</comment>
<name>A0ABR7QWI4_9GAMM</name>
<dbReference type="PANTHER" id="PTHR36849:SF1">
    <property type="entry name" value="CYTOPLASMIC PROTEIN"/>
    <property type="match status" value="1"/>
</dbReference>
<reference evidence="1 2" key="1">
    <citation type="submission" date="2020-06" db="EMBL/GenBank/DDBJ databases">
        <title>Frischella cerana isolated from Apis cerana gut homogenate.</title>
        <authorList>
            <person name="Wolter L.A."/>
            <person name="Suenami S."/>
            <person name="Miyazaki R."/>
        </authorList>
    </citation>
    <scope>NUCLEOTIDE SEQUENCE [LARGE SCALE GENOMIC DNA]</scope>
    <source>
        <strain evidence="1 2">Ac13</strain>
    </source>
</reference>
<dbReference type="PANTHER" id="PTHR36849">
    <property type="entry name" value="CYTOPLASMIC PROTEIN-RELATED"/>
    <property type="match status" value="1"/>
</dbReference>
<accession>A0ABR7QWI4</accession>
<dbReference type="InterPro" id="IPR052552">
    <property type="entry name" value="YeaO-like"/>
</dbReference>
<gene>
    <name evidence="1" type="ORF">FcAc13_04005</name>
</gene>
<dbReference type="Proteomes" id="UP000651208">
    <property type="component" value="Unassembled WGS sequence"/>
</dbReference>
<organism evidence="1 2">
    <name type="scientific">Frischella japonica</name>
    <dbReference type="NCBI Taxonomy" id="2741544"/>
    <lineage>
        <taxon>Bacteria</taxon>
        <taxon>Pseudomonadati</taxon>
        <taxon>Pseudomonadota</taxon>
        <taxon>Gammaproteobacteria</taxon>
        <taxon>Orbales</taxon>
        <taxon>Orbaceae</taxon>
        <taxon>Frischella</taxon>
    </lineage>
</organism>
<dbReference type="EMBL" id="JABURY010000008">
    <property type="protein sequence ID" value="MBC9130470.1"/>
    <property type="molecule type" value="Genomic_DNA"/>
</dbReference>